<name>A0A4Z2F354_9TELE</name>
<dbReference type="Proteomes" id="UP000314294">
    <property type="component" value="Unassembled WGS sequence"/>
</dbReference>
<dbReference type="AlphaFoldDB" id="A0A4Z2F354"/>
<accession>A0A4Z2F354</accession>
<proteinExistence type="predicted"/>
<protein>
    <submittedName>
        <fullName evidence="2">Uncharacterized protein</fullName>
    </submittedName>
</protein>
<organism evidence="2 3">
    <name type="scientific">Liparis tanakae</name>
    <name type="common">Tanaka's snailfish</name>
    <dbReference type="NCBI Taxonomy" id="230148"/>
    <lineage>
        <taxon>Eukaryota</taxon>
        <taxon>Metazoa</taxon>
        <taxon>Chordata</taxon>
        <taxon>Craniata</taxon>
        <taxon>Vertebrata</taxon>
        <taxon>Euteleostomi</taxon>
        <taxon>Actinopterygii</taxon>
        <taxon>Neopterygii</taxon>
        <taxon>Teleostei</taxon>
        <taxon>Neoteleostei</taxon>
        <taxon>Acanthomorphata</taxon>
        <taxon>Eupercaria</taxon>
        <taxon>Perciformes</taxon>
        <taxon>Cottioidei</taxon>
        <taxon>Cottales</taxon>
        <taxon>Liparidae</taxon>
        <taxon>Liparis</taxon>
    </lineage>
</organism>
<evidence type="ECO:0000256" key="1">
    <source>
        <dbReference type="SAM" id="MobiDB-lite"/>
    </source>
</evidence>
<gene>
    <name evidence="2" type="ORF">EYF80_054250</name>
</gene>
<dbReference type="EMBL" id="SRLO01001744">
    <property type="protein sequence ID" value="TNN35589.1"/>
    <property type="molecule type" value="Genomic_DNA"/>
</dbReference>
<keyword evidence="3" id="KW-1185">Reference proteome</keyword>
<reference evidence="2 3" key="1">
    <citation type="submission" date="2019-03" db="EMBL/GenBank/DDBJ databases">
        <title>First draft genome of Liparis tanakae, snailfish: a comprehensive survey of snailfish specific genes.</title>
        <authorList>
            <person name="Kim W."/>
            <person name="Song I."/>
            <person name="Jeong J.-H."/>
            <person name="Kim D."/>
            <person name="Kim S."/>
            <person name="Ryu S."/>
            <person name="Song J.Y."/>
            <person name="Lee S.K."/>
        </authorList>
    </citation>
    <scope>NUCLEOTIDE SEQUENCE [LARGE SCALE GENOMIC DNA]</scope>
    <source>
        <tissue evidence="2">Muscle</tissue>
    </source>
</reference>
<feature type="compositionally biased region" description="Low complexity" evidence="1">
    <location>
        <begin position="55"/>
        <end position="67"/>
    </location>
</feature>
<feature type="region of interest" description="Disordered" evidence="1">
    <location>
        <begin position="41"/>
        <end position="117"/>
    </location>
</feature>
<comment type="caution">
    <text evidence="2">The sequence shown here is derived from an EMBL/GenBank/DDBJ whole genome shotgun (WGS) entry which is preliminary data.</text>
</comment>
<sequence>MRASYLPALVMIISVPMSWKRFHRSAHCSSTWISSMEAGAGGSLHAARPGGPGTGARAPWGPGTGARSAGEPKEHEVLSARPSPSEPGLASESGVSALVPECRAGRTQVLERSRPRA</sequence>
<evidence type="ECO:0000313" key="2">
    <source>
        <dbReference type="EMBL" id="TNN35589.1"/>
    </source>
</evidence>
<evidence type="ECO:0000313" key="3">
    <source>
        <dbReference type="Proteomes" id="UP000314294"/>
    </source>
</evidence>